<feature type="compositionally biased region" description="Pro residues" evidence="1">
    <location>
        <begin position="360"/>
        <end position="373"/>
    </location>
</feature>
<accession>A0AB39T9B4</accession>
<dbReference type="AlphaFoldDB" id="A0AB39T9B4"/>
<feature type="region of interest" description="Disordered" evidence="1">
    <location>
        <begin position="360"/>
        <end position="379"/>
    </location>
</feature>
<sequence length="717" mass="77966">MTAEPGPSLYDLLPALHRRRDAEQGGPLEALLGVIEEQRAVVGQAIDQSYADLFVETCQAWVLPYLGALVGYAPLPGYEEVLARRDESAARLARVVAPRRDVARTLADRRRKGTLAVLEDLARDVADWPARAVEFRHLLGFHQPVRLYATHPADTADRLRRGQLADLRRGAELDLVDGPFDRLAHTVDVRRLDSAHRPGGRHGIPAVGLFVWRLGAYPVTRAPAYCRDRDRAHYTFSVLGNDTPLATRPVREPAPHHIADETNVPGLIRRRAFETSTAHYYGPGKSLCVYVDDEPVPLTAIVPADLSRWSYVPRRGQVAVDPVLGRIAFPARSAPDTGVRVSYHYAFAAALGGGEYPRTEPVPEPAPGAPAPAEPYRVGPGQRFERLKDALVAWRRDKAADPSRRQAVIELVGPAVLQEQIDIRLDRGDRLTVRAAPGSRPVLRLLDWYANRPDALRITGTGRGKGPLPEIRLAGLLVTGRSVRVQGAVGRVTISHCTLVPGWSLDAEGHCEHPQQPGLELVRTPACLEIEHSITGTLVVVADETRSGPNQVFLSDSVLDATSAALPALTGPDGECAYAELSARRTTVIGSVHVQSVGLVENSLLDGEVEVCVRQRGCIRFSYLAPGSRTPAPFHCEPAHSGAPDRVVPRFTSTRYGTPGYGQLAPGCAEEIRRGADDGSELGAFHDLFQPQRDDGLRTRLAEFTPAGASSDVLFVT</sequence>
<reference evidence="2" key="1">
    <citation type="submission" date="2024-07" db="EMBL/GenBank/DDBJ databases">
        <authorList>
            <person name="Yu S.T."/>
        </authorList>
    </citation>
    <scope>NUCLEOTIDE SEQUENCE</scope>
    <source>
        <strain evidence="2">R44</strain>
    </source>
</reference>
<organism evidence="2">
    <name type="scientific">Streptomyces sp. R44</name>
    <dbReference type="NCBI Taxonomy" id="3238633"/>
    <lineage>
        <taxon>Bacteria</taxon>
        <taxon>Bacillati</taxon>
        <taxon>Actinomycetota</taxon>
        <taxon>Actinomycetes</taxon>
        <taxon>Kitasatosporales</taxon>
        <taxon>Streptomycetaceae</taxon>
        <taxon>Streptomyces</taxon>
    </lineage>
</organism>
<evidence type="ECO:0000256" key="1">
    <source>
        <dbReference type="SAM" id="MobiDB-lite"/>
    </source>
</evidence>
<name>A0AB39T9B4_9ACTN</name>
<protein>
    <submittedName>
        <fullName evidence="2">Uncharacterized protein</fullName>
    </submittedName>
</protein>
<proteinExistence type="predicted"/>
<dbReference type="EMBL" id="CP163444">
    <property type="protein sequence ID" value="XDQ75881.1"/>
    <property type="molecule type" value="Genomic_DNA"/>
</dbReference>
<dbReference type="RefSeq" id="WP_369148417.1">
    <property type="nucleotide sequence ID" value="NZ_CP163444.1"/>
</dbReference>
<gene>
    <name evidence="2" type="ORF">AB5J54_37530</name>
</gene>
<evidence type="ECO:0000313" key="2">
    <source>
        <dbReference type="EMBL" id="XDQ75881.1"/>
    </source>
</evidence>